<dbReference type="AlphaFoldDB" id="A0A0C3FM19"/>
<proteinExistence type="inferred from homology"/>
<dbReference type="OrthoDB" id="551431at2759"/>
<accession>A0A0C3FM19</accession>
<dbReference type="InParanoid" id="A0A0C3FM19"/>
<gene>
    <name evidence="4" type="ORF">PILCRDRAFT_518728</name>
</gene>
<dbReference type="InterPro" id="IPR040044">
    <property type="entry name" value="SRR1L"/>
</dbReference>
<dbReference type="PANTHER" id="PTHR28626">
    <property type="entry name" value="SRR1-LIKE PROTEIN"/>
    <property type="match status" value="1"/>
</dbReference>
<dbReference type="PANTHER" id="PTHR28626:SF3">
    <property type="entry name" value="SRR1-LIKE PROTEIN"/>
    <property type="match status" value="1"/>
</dbReference>
<evidence type="ECO:0000256" key="2">
    <source>
        <dbReference type="SAM" id="MobiDB-lite"/>
    </source>
</evidence>
<keyword evidence="5" id="KW-1185">Reference proteome</keyword>
<reference evidence="5" key="2">
    <citation type="submission" date="2015-01" db="EMBL/GenBank/DDBJ databases">
        <title>Evolutionary Origins and Diversification of the Mycorrhizal Mutualists.</title>
        <authorList>
            <consortium name="DOE Joint Genome Institute"/>
            <consortium name="Mycorrhizal Genomics Consortium"/>
            <person name="Kohler A."/>
            <person name="Kuo A."/>
            <person name="Nagy L.G."/>
            <person name="Floudas D."/>
            <person name="Copeland A."/>
            <person name="Barry K.W."/>
            <person name="Cichocki N."/>
            <person name="Veneault-Fourrey C."/>
            <person name="LaButti K."/>
            <person name="Lindquist E.A."/>
            <person name="Lipzen A."/>
            <person name="Lundell T."/>
            <person name="Morin E."/>
            <person name="Murat C."/>
            <person name="Riley R."/>
            <person name="Ohm R."/>
            <person name="Sun H."/>
            <person name="Tunlid A."/>
            <person name="Henrissat B."/>
            <person name="Grigoriev I.V."/>
            <person name="Hibbett D.S."/>
            <person name="Martin F."/>
        </authorList>
    </citation>
    <scope>NUCLEOTIDE SEQUENCE [LARGE SCALE GENOMIC DNA]</scope>
    <source>
        <strain evidence="5">F 1598</strain>
    </source>
</reference>
<dbReference type="EMBL" id="KN833002">
    <property type="protein sequence ID" value="KIM80814.1"/>
    <property type="molecule type" value="Genomic_DNA"/>
</dbReference>
<comment type="similarity">
    <text evidence="1">Belongs to the SRR1 family.</text>
</comment>
<evidence type="ECO:0000313" key="5">
    <source>
        <dbReference type="Proteomes" id="UP000054166"/>
    </source>
</evidence>
<protein>
    <recommendedName>
        <fullName evidence="3">SRR1-like domain-containing protein</fullName>
    </recommendedName>
</protein>
<dbReference type="HOGENOM" id="CLU_062516_2_1_1"/>
<evidence type="ECO:0000313" key="4">
    <source>
        <dbReference type="EMBL" id="KIM80814.1"/>
    </source>
</evidence>
<dbReference type="GO" id="GO:0005634">
    <property type="term" value="C:nucleus"/>
    <property type="evidence" value="ECO:0007669"/>
    <property type="project" value="TreeGrafter"/>
</dbReference>
<name>A0A0C3FM19_PILCF</name>
<evidence type="ECO:0000259" key="3">
    <source>
        <dbReference type="Pfam" id="PF07985"/>
    </source>
</evidence>
<dbReference type="Pfam" id="PF07985">
    <property type="entry name" value="SRR1"/>
    <property type="match status" value="1"/>
</dbReference>
<feature type="region of interest" description="Disordered" evidence="2">
    <location>
        <begin position="1"/>
        <end position="33"/>
    </location>
</feature>
<dbReference type="GO" id="GO:0005737">
    <property type="term" value="C:cytoplasm"/>
    <property type="evidence" value="ECO:0007669"/>
    <property type="project" value="TreeGrafter"/>
</dbReference>
<reference evidence="4 5" key="1">
    <citation type="submission" date="2014-04" db="EMBL/GenBank/DDBJ databases">
        <authorList>
            <consortium name="DOE Joint Genome Institute"/>
            <person name="Kuo A."/>
            <person name="Tarkka M."/>
            <person name="Buscot F."/>
            <person name="Kohler A."/>
            <person name="Nagy L.G."/>
            <person name="Floudas D."/>
            <person name="Copeland A."/>
            <person name="Barry K.W."/>
            <person name="Cichocki N."/>
            <person name="Veneault-Fourrey C."/>
            <person name="LaButti K."/>
            <person name="Lindquist E.A."/>
            <person name="Lipzen A."/>
            <person name="Lundell T."/>
            <person name="Morin E."/>
            <person name="Murat C."/>
            <person name="Sun H."/>
            <person name="Tunlid A."/>
            <person name="Henrissat B."/>
            <person name="Grigoriev I.V."/>
            <person name="Hibbett D.S."/>
            <person name="Martin F."/>
            <person name="Nordberg H.P."/>
            <person name="Cantor M.N."/>
            <person name="Hua S.X."/>
        </authorList>
    </citation>
    <scope>NUCLEOTIDE SEQUENCE [LARGE SCALE GENOMIC DNA]</scope>
    <source>
        <strain evidence="4 5">F 1598</strain>
    </source>
</reference>
<dbReference type="InterPro" id="IPR012942">
    <property type="entry name" value="SRR1-like"/>
</dbReference>
<dbReference type="FunCoup" id="A0A0C3FM19">
    <property type="interactions" value="140"/>
</dbReference>
<feature type="domain" description="SRR1-like" evidence="3">
    <location>
        <begin position="71"/>
        <end position="226"/>
    </location>
</feature>
<organism evidence="4 5">
    <name type="scientific">Piloderma croceum (strain F 1598)</name>
    <dbReference type="NCBI Taxonomy" id="765440"/>
    <lineage>
        <taxon>Eukaryota</taxon>
        <taxon>Fungi</taxon>
        <taxon>Dikarya</taxon>
        <taxon>Basidiomycota</taxon>
        <taxon>Agaricomycotina</taxon>
        <taxon>Agaricomycetes</taxon>
        <taxon>Agaricomycetidae</taxon>
        <taxon>Atheliales</taxon>
        <taxon>Atheliaceae</taxon>
        <taxon>Piloderma</taxon>
    </lineage>
</organism>
<dbReference type="Proteomes" id="UP000054166">
    <property type="component" value="Unassembled WGS sequence"/>
</dbReference>
<evidence type="ECO:0000256" key="1">
    <source>
        <dbReference type="ARBA" id="ARBA00009856"/>
    </source>
</evidence>
<sequence>MRRVPPEASYQYNDSFMHTGPRKKRKSRQETPSTSALLERAINELMGTGWITECQQILCEAMNTFPFTSFEVLCLGLGSPSCSRDARAQLAFLVSTCDSCGIDRRKVSIYDPVFTEDDVKLLRDLQFNCLTDDKQAKYPLLNPTLLFMPHCDRNLYENVLRANWTQERLQNMLLIANCFSEYVDNIPSHKLTVESPCLTRIAPYLESRDLPALISPATAFNNTSIQLVKREALAGLDQKASFWQLPELPSEN</sequence>